<evidence type="ECO:0000256" key="2">
    <source>
        <dbReference type="SAM" id="SignalP"/>
    </source>
</evidence>
<dbReference type="EMBL" id="BPQH01000019">
    <property type="protein sequence ID" value="GJD52440.1"/>
    <property type="molecule type" value="Genomic_DNA"/>
</dbReference>
<gene>
    <name evidence="3" type="ORF">OPKNFCMD_5205</name>
</gene>
<reference evidence="3" key="2">
    <citation type="submission" date="2021-08" db="EMBL/GenBank/DDBJ databases">
        <authorList>
            <person name="Tani A."/>
            <person name="Ola A."/>
            <person name="Ogura Y."/>
            <person name="Katsura K."/>
            <person name="Hayashi T."/>
        </authorList>
    </citation>
    <scope>NUCLEOTIDE SEQUENCE</scope>
    <source>
        <strain evidence="3">KCTC 52305</strain>
    </source>
</reference>
<comment type="caution">
    <text evidence="3">The sequence shown here is derived from an EMBL/GenBank/DDBJ whole genome shotgun (WGS) entry which is preliminary data.</text>
</comment>
<keyword evidence="4" id="KW-1185">Reference proteome</keyword>
<protein>
    <submittedName>
        <fullName evidence="3">Uncharacterized protein</fullName>
    </submittedName>
</protein>
<evidence type="ECO:0000256" key="1">
    <source>
        <dbReference type="SAM" id="MobiDB-lite"/>
    </source>
</evidence>
<evidence type="ECO:0000313" key="4">
    <source>
        <dbReference type="Proteomes" id="UP001055167"/>
    </source>
</evidence>
<feature type="compositionally biased region" description="Low complexity" evidence="1">
    <location>
        <begin position="201"/>
        <end position="216"/>
    </location>
</feature>
<feature type="region of interest" description="Disordered" evidence="1">
    <location>
        <begin position="195"/>
        <end position="219"/>
    </location>
</feature>
<evidence type="ECO:0000313" key="3">
    <source>
        <dbReference type="EMBL" id="GJD52440.1"/>
    </source>
</evidence>
<feature type="chain" id="PRO_5046338632" evidence="2">
    <location>
        <begin position="35"/>
        <end position="230"/>
    </location>
</feature>
<dbReference type="RefSeq" id="WP_203236356.1">
    <property type="nucleotide sequence ID" value="NZ_BPQH01000019.1"/>
</dbReference>
<organism evidence="3 4">
    <name type="scientific">Methylobacterium crusticola</name>
    <dbReference type="NCBI Taxonomy" id="1697972"/>
    <lineage>
        <taxon>Bacteria</taxon>
        <taxon>Pseudomonadati</taxon>
        <taxon>Pseudomonadota</taxon>
        <taxon>Alphaproteobacteria</taxon>
        <taxon>Hyphomicrobiales</taxon>
        <taxon>Methylobacteriaceae</taxon>
        <taxon>Methylobacterium</taxon>
    </lineage>
</organism>
<reference evidence="3" key="1">
    <citation type="journal article" date="2021" name="Front. Microbiol.">
        <title>Comprehensive Comparative Genomics and Phenotyping of Methylobacterium Species.</title>
        <authorList>
            <person name="Alessa O."/>
            <person name="Ogura Y."/>
            <person name="Fujitani Y."/>
            <person name="Takami H."/>
            <person name="Hayashi T."/>
            <person name="Sahin N."/>
            <person name="Tani A."/>
        </authorList>
    </citation>
    <scope>NUCLEOTIDE SEQUENCE</scope>
    <source>
        <strain evidence="3">KCTC 52305</strain>
    </source>
</reference>
<name>A0ABQ4R433_9HYPH</name>
<sequence>MPLHQTRPATRLRAMLLVLASGCLLISSDVGVRAADDNGLDFFRHFFGAPAPAPVAAAPVAQPYDAPVRRRWAARNRLPPHARAALRSRTRYVALPKPEKVESPKAVAVAKPPPSGPFDARAALLRDPTLRPGDIVILPEGPRVFRGDPDAQRHRMSDFEDVRRPGAVASSTRRELLAMTAPVGAMPAETARRMMARSQKAVPAPDAAPDTAPVAARSEASLTRVVYPVR</sequence>
<accession>A0ABQ4R433</accession>
<feature type="signal peptide" evidence="2">
    <location>
        <begin position="1"/>
        <end position="34"/>
    </location>
</feature>
<proteinExistence type="predicted"/>
<dbReference type="Proteomes" id="UP001055167">
    <property type="component" value="Unassembled WGS sequence"/>
</dbReference>
<keyword evidence="2" id="KW-0732">Signal</keyword>